<dbReference type="PIRSF" id="PIRSF038994">
    <property type="entry name" value="NagA"/>
    <property type="match status" value="1"/>
</dbReference>
<feature type="domain" description="Amidohydrolase-related" evidence="6">
    <location>
        <begin position="53"/>
        <end position="378"/>
    </location>
</feature>
<dbReference type="Pfam" id="PF01979">
    <property type="entry name" value="Amidohydro_1"/>
    <property type="match status" value="1"/>
</dbReference>
<dbReference type="RefSeq" id="WP_060602663.1">
    <property type="nucleotide sequence ID" value="NZ_FQZC01000001.1"/>
</dbReference>
<keyword evidence="2" id="KW-0479">Metal-binding</keyword>
<dbReference type="SUPFAM" id="SSF51338">
    <property type="entry name" value="Composite domain of metallo-dependent hydrolases"/>
    <property type="match status" value="1"/>
</dbReference>
<proteinExistence type="inferred from homology"/>
<dbReference type="InterPro" id="IPR003764">
    <property type="entry name" value="GlcNAc_6-P_deAcase"/>
</dbReference>
<reference evidence="7 8" key="1">
    <citation type="submission" date="2016-11" db="EMBL/GenBank/DDBJ databases">
        <authorList>
            <person name="Varghese N."/>
            <person name="Submissions S."/>
        </authorList>
    </citation>
    <scope>NUCLEOTIDE SEQUENCE [LARGE SCALE GENOMIC DNA]</scope>
    <source>
        <strain evidence="7 8">DSM 21988</strain>
    </source>
</reference>
<evidence type="ECO:0000256" key="2">
    <source>
        <dbReference type="ARBA" id="ARBA00022723"/>
    </source>
</evidence>
<protein>
    <submittedName>
        <fullName evidence="7">N-acetylglucosamine-6-phosphate deacetylase</fullName>
    </submittedName>
</protein>
<keyword evidence="3 5" id="KW-0378">Hydrolase</keyword>
<keyword evidence="4 5" id="KW-0119">Carbohydrate metabolism</keyword>
<dbReference type="EMBL" id="FQZC01000001">
    <property type="protein sequence ID" value="SHI78547.1"/>
    <property type="molecule type" value="Genomic_DNA"/>
</dbReference>
<evidence type="ECO:0000259" key="6">
    <source>
        <dbReference type="Pfam" id="PF01979"/>
    </source>
</evidence>
<comment type="caution">
    <text evidence="7">The sequence shown here is derived from an EMBL/GenBank/DDBJ whole genome shotgun (WGS) entry which is preliminary data.</text>
</comment>
<dbReference type="Gene3D" id="2.30.40.10">
    <property type="entry name" value="Urease, subunit C, domain 1"/>
    <property type="match status" value="1"/>
</dbReference>
<organism evidence="7 8">
    <name type="scientific">Aureimonas altamirensis DSM 21988</name>
    <dbReference type="NCBI Taxonomy" id="1121026"/>
    <lineage>
        <taxon>Bacteria</taxon>
        <taxon>Pseudomonadati</taxon>
        <taxon>Pseudomonadota</taxon>
        <taxon>Alphaproteobacteria</taxon>
        <taxon>Hyphomicrobiales</taxon>
        <taxon>Aurantimonadaceae</taxon>
        <taxon>Aureimonas</taxon>
    </lineage>
</organism>
<dbReference type="InterPro" id="IPR006680">
    <property type="entry name" value="Amidohydro-rel"/>
</dbReference>
<evidence type="ECO:0000313" key="8">
    <source>
        <dbReference type="Proteomes" id="UP000184290"/>
    </source>
</evidence>
<dbReference type="InterPro" id="IPR032466">
    <property type="entry name" value="Metal_Hydrolase"/>
</dbReference>
<dbReference type="NCBIfam" id="TIGR00221">
    <property type="entry name" value="nagA"/>
    <property type="match status" value="1"/>
</dbReference>
<keyword evidence="8" id="KW-1185">Reference proteome</keyword>
<dbReference type="Gene3D" id="3.20.20.140">
    <property type="entry name" value="Metal-dependent hydrolases"/>
    <property type="match status" value="1"/>
</dbReference>
<evidence type="ECO:0000256" key="4">
    <source>
        <dbReference type="ARBA" id="ARBA00023277"/>
    </source>
</evidence>
<dbReference type="PANTHER" id="PTHR11113:SF14">
    <property type="entry name" value="N-ACETYLGLUCOSAMINE-6-PHOSPHATE DEACETYLASE"/>
    <property type="match status" value="1"/>
</dbReference>
<dbReference type="SUPFAM" id="SSF51556">
    <property type="entry name" value="Metallo-dependent hydrolases"/>
    <property type="match status" value="1"/>
</dbReference>
<dbReference type="CDD" id="cd00854">
    <property type="entry name" value="NagA"/>
    <property type="match status" value="1"/>
</dbReference>
<name>A0ABY1IB17_9HYPH</name>
<dbReference type="PANTHER" id="PTHR11113">
    <property type="entry name" value="N-ACETYLGLUCOSAMINE-6-PHOSPHATE DEACETYLASE"/>
    <property type="match status" value="1"/>
</dbReference>
<accession>A0ABY1IB17</accession>
<evidence type="ECO:0000313" key="7">
    <source>
        <dbReference type="EMBL" id="SHI78547.1"/>
    </source>
</evidence>
<gene>
    <name evidence="7" type="ORF">SAMN02745911_1153</name>
</gene>
<comment type="similarity">
    <text evidence="1 5">Belongs to the metallo-dependent hydrolases superfamily. NagA family.</text>
</comment>
<evidence type="ECO:0000256" key="1">
    <source>
        <dbReference type="ARBA" id="ARBA00010716"/>
    </source>
</evidence>
<dbReference type="Proteomes" id="UP000184290">
    <property type="component" value="Unassembled WGS sequence"/>
</dbReference>
<sequence>MAITAYRGADIFDGQVRRSGHALLVDEGRVWKILPQTDVPGGVELVDLPGGLLAPGFIDVQVNGGGGVLLNDQPTVAGIRAICEAHARFGSTALMPTVITDRPETTFAAIEAVGAAMAEGVAGCIGIHVEGPFLSTARKGAHDPALIRTMSDDDLARFVATTVRPMILTVATESVTPQQISVLAANGITVSIGHSDATFEDAKRAFDAGARGVTHLFNAMSQLGHRSPGLVGAALQTDDIWCGIIADGYHVHPAAIDVALRAKRGQGTMMAITDAMPTVGVDEGVFELNGRTVRRSNGRLTLDDGTLAGSDLTMIGAVQYLVGTIGVPLEEALRMASLYPATFLGLQGERGALTEGLRADMVWMDTALNLRGVWIGGRKLPRAGQEDA</sequence>
<evidence type="ECO:0000256" key="3">
    <source>
        <dbReference type="ARBA" id="ARBA00022801"/>
    </source>
</evidence>
<dbReference type="InterPro" id="IPR011059">
    <property type="entry name" value="Metal-dep_hydrolase_composite"/>
</dbReference>
<evidence type="ECO:0000256" key="5">
    <source>
        <dbReference type="PIRNR" id="PIRNR038994"/>
    </source>
</evidence>